<sequence length="135" mass="15306">MNKILAYVQNMEKSLEGLRQVIEERSLEEGAVYVDQEQNVIFVSTQDAVKILDSFGNNSESVRIGKTEYILLYDAGSKLNFDGESYIPSGYLVMKSCNGLQPVDEEDVERIVVELRNRTMTLALGRYRIQAYQVG</sequence>
<name>A0AAE3ACY2_9FIRM</name>
<organism evidence="1 2">
    <name type="scientific">Hominiventricola filiformis</name>
    <dbReference type="NCBI Taxonomy" id="2885352"/>
    <lineage>
        <taxon>Bacteria</taxon>
        <taxon>Bacillati</taxon>
        <taxon>Bacillota</taxon>
        <taxon>Clostridia</taxon>
        <taxon>Lachnospirales</taxon>
        <taxon>Lachnospiraceae</taxon>
        <taxon>Hominiventricola</taxon>
    </lineage>
</organism>
<dbReference type="RefSeq" id="WP_308460307.1">
    <property type="nucleotide sequence ID" value="NZ_JAJEPS010000030.1"/>
</dbReference>
<proteinExistence type="predicted"/>
<comment type="caution">
    <text evidence="1">The sequence shown here is derived from an EMBL/GenBank/DDBJ whole genome shotgun (WGS) entry which is preliminary data.</text>
</comment>
<evidence type="ECO:0000313" key="1">
    <source>
        <dbReference type="EMBL" id="MCC2127748.1"/>
    </source>
</evidence>
<dbReference type="EMBL" id="JAJEPS010000030">
    <property type="protein sequence ID" value="MCC2127748.1"/>
    <property type="molecule type" value="Genomic_DNA"/>
</dbReference>
<dbReference type="AlphaFoldDB" id="A0AAE3ACY2"/>
<keyword evidence="2" id="KW-1185">Reference proteome</keyword>
<gene>
    <name evidence="1" type="ORF">LKD36_16515</name>
</gene>
<protein>
    <submittedName>
        <fullName evidence="1">Uncharacterized protein</fullName>
    </submittedName>
</protein>
<dbReference type="Proteomes" id="UP001198220">
    <property type="component" value="Unassembled WGS sequence"/>
</dbReference>
<accession>A0AAE3ACY2</accession>
<evidence type="ECO:0000313" key="2">
    <source>
        <dbReference type="Proteomes" id="UP001198220"/>
    </source>
</evidence>
<reference evidence="1 2" key="1">
    <citation type="submission" date="2021-10" db="EMBL/GenBank/DDBJ databases">
        <title>Anaerobic single-cell dispensing facilitates the cultivation of human gut bacteria.</title>
        <authorList>
            <person name="Afrizal A."/>
        </authorList>
    </citation>
    <scope>NUCLEOTIDE SEQUENCE [LARGE SCALE GENOMIC DNA]</scope>
    <source>
        <strain evidence="1 2">CLA-AA-H276</strain>
    </source>
</reference>